<dbReference type="SUPFAM" id="SSF54001">
    <property type="entry name" value="Cysteine proteinases"/>
    <property type="match status" value="1"/>
</dbReference>
<dbReference type="EMBL" id="REGN01001796">
    <property type="protein sequence ID" value="RNA32439.1"/>
    <property type="molecule type" value="Genomic_DNA"/>
</dbReference>
<dbReference type="InterPro" id="IPR047746">
    <property type="entry name" value="Dae2/Tae2-like"/>
</dbReference>
<reference evidence="2 3" key="1">
    <citation type="journal article" date="2018" name="Sci. Rep.">
        <title>Genomic signatures of local adaptation to the degree of environmental predictability in rotifers.</title>
        <authorList>
            <person name="Franch-Gras L."/>
            <person name="Hahn C."/>
            <person name="Garcia-Roger E.M."/>
            <person name="Carmona M.J."/>
            <person name="Serra M."/>
            <person name="Gomez A."/>
        </authorList>
    </citation>
    <scope>NUCLEOTIDE SEQUENCE [LARGE SCALE GENOMIC DNA]</scope>
    <source>
        <strain evidence="2">HYR1</strain>
    </source>
</reference>
<sequence>MKFLPILAIVLIVHYSDAGTLSCSSSSSSAASRYYCTPADNTSTSACSQCAAGVKYWCPTNPLLSTRSWKKGIKVLDNCNSIPRYTAIATFPNGGYSGHAAVFISCSGTSIQVYDQWNGKTWGSRNIWNTAGSISNNPNYFYTVIV</sequence>
<dbReference type="InterPro" id="IPR038765">
    <property type="entry name" value="Papain-like_cys_pep_sf"/>
</dbReference>
<gene>
    <name evidence="2" type="ORF">BpHYR1_043862</name>
</gene>
<protein>
    <recommendedName>
        <fullName evidence="4">Peptidase C51 domain-containing protein</fullName>
    </recommendedName>
</protein>
<organism evidence="2 3">
    <name type="scientific">Brachionus plicatilis</name>
    <name type="common">Marine rotifer</name>
    <name type="synonym">Brachionus muelleri</name>
    <dbReference type="NCBI Taxonomy" id="10195"/>
    <lineage>
        <taxon>Eukaryota</taxon>
        <taxon>Metazoa</taxon>
        <taxon>Spiralia</taxon>
        <taxon>Gnathifera</taxon>
        <taxon>Rotifera</taxon>
        <taxon>Eurotatoria</taxon>
        <taxon>Monogononta</taxon>
        <taxon>Pseudotrocha</taxon>
        <taxon>Ploima</taxon>
        <taxon>Brachionidae</taxon>
        <taxon>Brachionus</taxon>
    </lineage>
</organism>
<dbReference type="OrthoDB" id="6478758at2759"/>
<proteinExistence type="predicted"/>
<dbReference type="Proteomes" id="UP000276133">
    <property type="component" value="Unassembled WGS sequence"/>
</dbReference>
<accession>A0A3M7S9Q1</accession>
<evidence type="ECO:0000313" key="3">
    <source>
        <dbReference type="Proteomes" id="UP000276133"/>
    </source>
</evidence>
<feature type="signal peptide" evidence="1">
    <location>
        <begin position="1"/>
        <end position="18"/>
    </location>
</feature>
<evidence type="ECO:0008006" key="4">
    <source>
        <dbReference type="Google" id="ProtNLM"/>
    </source>
</evidence>
<keyword evidence="3" id="KW-1185">Reference proteome</keyword>
<comment type="caution">
    <text evidence="2">The sequence shown here is derived from an EMBL/GenBank/DDBJ whole genome shotgun (WGS) entry which is preliminary data.</text>
</comment>
<dbReference type="AlphaFoldDB" id="A0A3M7S9Q1"/>
<dbReference type="NCBIfam" id="NF033857">
    <property type="entry name" value="BPSL0067_fam"/>
    <property type="match status" value="1"/>
</dbReference>
<evidence type="ECO:0000313" key="2">
    <source>
        <dbReference type="EMBL" id="RNA32439.1"/>
    </source>
</evidence>
<name>A0A3M7S9Q1_BRAPC</name>
<evidence type="ECO:0000256" key="1">
    <source>
        <dbReference type="SAM" id="SignalP"/>
    </source>
</evidence>
<feature type="chain" id="PRO_5018060211" description="Peptidase C51 domain-containing protein" evidence="1">
    <location>
        <begin position="19"/>
        <end position="146"/>
    </location>
</feature>
<keyword evidence="1" id="KW-0732">Signal</keyword>